<reference evidence="7 8" key="1">
    <citation type="submission" date="2019-06" db="EMBL/GenBank/DDBJ databases">
        <title>Whole genome shotgun sequence of Cellulomonas gelida NBRC 3748.</title>
        <authorList>
            <person name="Hosoyama A."/>
            <person name="Uohara A."/>
            <person name="Ohji S."/>
            <person name="Ichikawa N."/>
        </authorList>
    </citation>
    <scope>NUCLEOTIDE SEQUENCE [LARGE SCALE GENOMIC DNA]</scope>
    <source>
        <strain evidence="7 8">NBRC 3748</strain>
    </source>
</reference>
<dbReference type="Pfam" id="PF02527">
    <property type="entry name" value="GidB"/>
    <property type="match status" value="1"/>
</dbReference>
<dbReference type="PANTHER" id="PTHR31760">
    <property type="entry name" value="S-ADENOSYL-L-METHIONINE-DEPENDENT METHYLTRANSFERASES SUPERFAMILY PROTEIN"/>
    <property type="match status" value="1"/>
</dbReference>
<dbReference type="PANTHER" id="PTHR31760:SF0">
    <property type="entry name" value="S-ADENOSYL-L-METHIONINE-DEPENDENT METHYLTRANSFERASES SUPERFAMILY PROTEIN"/>
    <property type="match status" value="1"/>
</dbReference>
<dbReference type="EC" id="2.1.1.-" evidence="6"/>
<keyword evidence="4 6" id="KW-0808">Transferase</keyword>
<dbReference type="GO" id="GO:0005829">
    <property type="term" value="C:cytosol"/>
    <property type="evidence" value="ECO:0007669"/>
    <property type="project" value="TreeGrafter"/>
</dbReference>
<sequence>MTEDDDITDLQDPLDGDPRLPDFFGTAWPQVEGFRRMLVDQGVLRGLIGPREVSRLWERHLLNSAAAVPFLPTSGLIVDLGSGAGLPGVVIAAMVPGARVVLLEPMERRTDWLTEVVDALGLSNAEVRRARAQEALDLQADAVTTRAVAALDKLYGWAMPLIRPGGTLVALKGARAQEEIDNGRRAARRALVGAVEVREVATLEGVEPTRVVTAVHEGGKGVR</sequence>
<evidence type="ECO:0000256" key="6">
    <source>
        <dbReference type="HAMAP-Rule" id="MF_00074"/>
    </source>
</evidence>
<comment type="caution">
    <text evidence="6">Lacks conserved residue(s) required for the propagation of feature annotation.</text>
</comment>
<evidence type="ECO:0000256" key="3">
    <source>
        <dbReference type="ARBA" id="ARBA00022603"/>
    </source>
</evidence>
<organism evidence="7 8">
    <name type="scientific">Cellulomonas gelida</name>
    <dbReference type="NCBI Taxonomy" id="1712"/>
    <lineage>
        <taxon>Bacteria</taxon>
        <taxon>Bacillati</taxon>
        <taxon>Actinomycetota</taxon>
        <taxon>Actinomycetes</taxon>
        <taxon>Micrococcales</taxon>
        <taxon>Cellulomonadaceae</taxon>
        <taxon>Cellulomonas</taxon>
    </lineage>
</organism>
<proteinExistence type="inferred from homology"/>
<comment type="subcellular location">
    <subcellularLocation>
        <location evidence="6">Cytoplasm</location>
    </subcellularLocation>
</comment>
<dbReference type="InterPro" id="IPR029063">
    <property type="entry name" value="SAM-dependent_MTases_sf"/>
</dbReference>
<accession>A0A4Y3KP77</accession>
<protein>
    <recommendedName>
        <fullName evidence="6">Ribosomal RNA small subunit methyltransferase G</fullName>
        <ecNumber evidence="6">2.1.1.-</ecNumber>
    </recommendedName>
    <alternativeName>
        <fullName evidence="6">16S rRNA 7-methylguanosine methyltransferase</fullName>
        <shortName evidence="6">16S rRNA m7G methyltransferase</shortName>
    </alternativeName>
</protein>
<dbReference type="GO" id="GO:0070043">
    <property type="term" value="F:rRNA (guanine-N7-)-methyltransferase activity"/>
    <property type="evidence" value="ECO:0007669"/>
    <property type="project" value="UniProtKB-UniRule"/>
</dbReference>
<comment type="similarity">
    <text evidence="6">Belongs to the methyltransferase superfamily. RNA methyltransferase RsmG family.</text>
</comment>
<dbReference type="InterPro" id="IPR003682">
    <property type="entry name" value="rRNA_ssu_MeTfrase_G"/>
</dbReference>
<keyword evidence="8" id="KW-1185">Reference proteome</keyword>
<feature type="binding site" evidence="6">
    <location>
        <position position="86"/>
    </location>
    <ligand>
        <name>S-adenosyl-L-methionine</name>
        <dbReference type="ChEBI" id="CHEBI:59789"/>
    </ligand>
</feature>
<comment type="caution">
    <text evidence="7">The sequence shown here is derived from an EMBL/GenBank/DDBJ whole genome shotgun (WGS) entry which is preliminary data.</text>
</comment>
<dbReference type="RefSeq" id="WP_229747330.1">
    <property type="nucleotide sequence ID" value="NZ_BJLQ01000018.1"/>
</dbReference>
<evidence type="ECO:0000256" key="5">
    <source>
        <dbReference type="ARBA" id="ARBA00022691"/>
    </source>
</evidence>
<evidence type="ECO:0000313" key="8">
    <source>
        <dbReference type="Proteomes" id="UP000320461"/>
    </source>
</evidence>
<dbReference type="AlphaFoldDB" id="A0A4Y3KP77"/>
<keyword evidence="5 6" id="KW-0949">S-adenosyl-L-methionine</keyword>
<dbReference type="Gene3D" id="3.40.50.150">
    <property type="entry name" value="Vaccinia Virus protein VP39"/>
    <property type="match status" value="1"/>
</dbReference>
<feature type="binding site" evidence="6">
    <location>
        <position position="146"/>
    </location>
    <ligand>
        <name>S-adenosyl-L-methionine</name>
        <dbReference type="ChEBI" id="CHEBI:59789"/>
    </ligand>
</feature>
<keyword evidence="2 6" id="KW-0698">rRNA processing</keyword>
<evidence type="ECO:0000313" key="7">
    <source>
        <dbReference type="EMBL" id="GEA84708.1"/>
    </source>
</evidence>
<dbReference type="CDD" id="cd02440">
    <property type="entry name" value="AdoMet_MTases"/>
    <property type="match status" value="1"/>
</dbReference>
<comment type="function">
    <text evidence="6">Specifically methylates the N7 position of a guanine in 16S rRNA.</text>
</comment>
<evidence type="ECO:0000256" key="1">
    <source>
        <dbReference type="ARBA" id="ARBA00022490"/>
    </source>
</evidence>
<dbReference type="HAMAP" id="MF_00074">
    <property type="entry name" value="16SrRNA_methyltr_G"/>
    <property type="match status" value="1"/>
</dbReference>
<feature type="binding site" evidence="6">
    <location>
        <begin position="132"/>
        <end position="133"/>
    </location>
    <ligand>
        <name>S-adenosyl-L-methionine</name>
        <dbReference type="ChEBI" id="CHEBI:59789"/>
    </ligand>
</feature>
<feature type="binding site" evidence="6">
    <location>
        <position position="81"/>
    </location>
    <ligand>
        <name>S-adenosyl-L-methionine</name>
        <dbReference type="ChEBI" id="CHEBI:59789"/>
    </ligand>
</feature>
<keyword evidence="1 6" id="KW-0963">Cytoplasm</keyword>
<dbReference type="EMBL" id="BJLQ01000018">
    <property type="protein sequence ID" value="GEA84708.1"/>
    <property type="molecule type" value="Genomic_DNA"/>
</dbReference>
<evidence type="ECO:0000256" key="4">
    <source>
        <dbReference type="ARBA" id="ARBA00022679"/>
    </source>
</evidence>
<evidence type="ECO:0000256" key="2">
    <source>
        <dbReference type="ARBA" id="ARBA00022552"/>
    </source>
</evidence>
<name>A0A4Y3KP77_9CELL</name>
<gene>
    <name evidence="6 7" type="primary">rsmG</name>
    <name evidence="7" type="ORF">CGE01nite_19590</name>
</gene>
<dbReference type="SUPFAM" id="SSF53335">
    <property type="entry name" value="S-adenosyl-L-methionine-dependent methyltransferases"/>
    <property type="match status" value="1"/>
</dbReference>
<dbReference type="NCBIfam" id="TIGR00138">
    <property type="entry name" value="rsmG_gidB"/>
    <property type="match status" value="1"/>
</dbReference>
<dbReference type="Proteomes" id="UP000320461">
    <property type="component" value="Unassembled WGS sequence"/>
</dbReference>
<keyword evidence="3 6" id="KW-0489">Methyltransferase</keyword>